<dbReference type="STRING" id="1168289.GCA_000259075_03130"/>
<evidence type="ECO:0000313" key="2">
    <source>
        <dbReference type="Proteomes" id="UP000252733"/>
    </source>
</evidence>
<dbReference type="GO" id="GO:0004672">
    <property type="term" value="F:protein kinase activity"/>
    <property type="evidence" value="ECO:0007669"/>
    <property type="project" value="InterPro"/>
</dbReference>
<dbReference type="Pfam" id="PF06293">
    <property type="entry name" value="Kdo"/>
    <property type="match status" value="1"/>
</dbReference>
<dbReference type="AlphaFoldDB" id="A0A2T0XIS1"/>
<dbReference type="Gene3D" id="1.10.510.10">
    <property type="entry name" value="Transferase(Phosphotransferase) domain 1"/>
    <property type="match status" value="1"/>
</dbReference>
<organism evidence="1 2">
    <name type="scientific">Marinilabilia salmonicolor</name>
    <dbReference type="NCBI Taxonomy" id="989"/>
    <lineage>
        <taxon>Bacteria</taxon>
        <taxon>Pseudomonadati</taxon>
        <taxon>Bacteroidota</taxon>
        <taxon>Bacteroidia</taxon>
        <taxon>Marinilabiliales</taxon>
        <taxon>Marinilabiliaceae</taxon>
        <taxon>Marinilabilia</taxon>
    </lineage>
</organism>
<evidence type="ECO:0000313" key="1">
    <source>
        <dbReference type="EMBL" id="RCW38883.1"/>
    </source>
</evidence>
<dbReference type="InterPro" id="IPR011009">
    <property type="entry name" value="Kinase-like_dom_sf"/>
</dbReference>
<comment type="caution">
    <text evidence="1">The sequence shown here is derived from an EMBL/GenBank/DDBJ whole genome shotgun (WGS) entry which is preliminary data.</text>
</comment>
<keyword evidence="2" id="KW-1185">Reference proteome</keyword>
<dbReference type="EMBL" id="QPIZ01000002">
    <property type="protein sequence ID" value="RCW38883.1"/>
    <property type="molecule type" value="Genomic_DNA"/>
</dbReference>
<dbReference type="InterPro" id="IPR008266">
    <property type="entry name" value="Tyr_kinase_AS"/>
</dbReference>
<dbReference type="OrthoDB" id="9773772at2"/>
<keyword evidence="1" id="KW-0808">Transferase</keyword>
<dbReference type="RefSeq" id="WP_106153367.1">
    <property type="nucleotide sequence ID" value="NZ_PVTS01000009.1"/>
</dbReference>
<dbReference type="PROSITE" id="PS00109">
    <property type="entry name" value="PROTEIN_KINASE_TYR"/>
    <property type="match status" value="1"/>
</dbReference>
<gene>
    <name evidence="1" type="ORF">DFO77_10237</name>
</gene>
<name>A0A2T0XIS1_9BACT</name>
<dbReference type="Proteomes" id="UP000252733">
    <property type="component" value="Unassembled WGS sequence"/>
</dbReference>
<dbReference type="SUPFAM" id="SSF56112">
    <property type="entry name" value="Protein kinase-like (PK-like)"/>
    <property type="match status" value="1"/>
</dbReference>
<sequence length="266" mass="30864">MGKAKIKVETVSESLRPFFDNLPNFFHHKGVTIKSARNEIKIFKHREILLCVKSFKKVTLFNRLMYSWFRPSKAIRSFRLARHLLSKGIETPEPLGFVEVRDIWGILRESYYVSFYQNHSFTLGEMLNSQDHRSPRIFKEFARFMAGSVHPAGIWHNDLSAGNILISETPRNGYNFSIIDLNRIKIKKSISPQKGIQNLSKLTNKPLPLTIMAEEYARITKGDPIQYTFSLIWSHLSFSALRRGTKRLLHLLKPRVNKIVEPVTHS</sequence>
<keyword evidence="1" id="KW-0418">Kinase</keyword>
<reference evidence="1 2" key="1">
    <citation type="submission" date="2018-07" db="EMBL/GenBank/DDBJ databases">
        <title>Freshwater and sediment microbial communities from various areas in North America, analyzing microbe dynamics in response to fracking.</title>
        <authorList>
            <person name="Lamendella R."/>
        </authorList>
    </citation>
    <scope>NUCLEOTIDE SEQUENCE [LARGE SCALE GENOMIC DNA]</scope>
    <source>
        <strain evidence="1 2">160A</strain>
    </source>
</reference>
<proteinExistence type="predicted"/>
<accession>A0A2T0XIS1</accession>
<protein>
    <submittedName>
        <fullName evidence="1">Lipopolysaccharide kinase (Kdo/WaaP) family protein</fullName>
    </submittedName>
</protein>